<dbReference type="InterPro" id="IPR036397">
    <property type="entry name" value="RNaseH_sf"/>
</dbReference>
<sequence length="110" mass="12366">MKSCKILLRLAVVDHRLITPYHPRANGAAEAWVKKTKETVSKRLDGIRGAWDFFLPSTQLALTTKYPNVPNDDGPLADLNVEDPLKKNRSNMENVLFPTIRKKSFSSTAT</sequence>
<dbReference type="RefSeq" id="XP_058340535.1">
    <property type="nucleotide sequence ID" value="XM_058488712.1"/>
</dbReference>
<gene>
    <name evidence="1" type="ORF">O0I10_008710</name>
</gene>
<protein>
    <recommendedName>
        <fullName evidence="3">Integrase catalytic domain-containing protein</fullName>
    </recommendedName>
</protein>
<evidence type="ECO:0000313" key="1">
    <source>
        <dbReference type="EMBL" id="KAJ8655622.1"/>
    </source>
</evidence>
<dbReference type="Gene3D" id="3.30.420.10">
    <property type="entry name" value="Ribonuclease H-like superfamily/Ribonuclease H"/>
    <property type="match status" value="1"/>
</dbReference>
<dbReference type="GO" id="GO:0003676">
    <property type="term" value="F:nucleic acid binding"/>
    <property type="evidence" value="ECO:0007669"/>
    <property type="project" value="InterPro"/>
</dbReference>
<name>A0AAD7UZS5_9FUNG</name>
<comment type="caution">
    <text evidence="1">The sequence shown here is derived from an EMBL/GenBank/DDBJ whole genome shotgun (WGS) entry which is preliminary data.</text>
</comment>
<accession>A0AAD7UZS5</accession>
<keyword evidence="2" id="KW-1185">Reference proteome</keyword>
<dbReference type="Proteomes" id="UP001234581">
    <property type="component" value="Unassembled WGS sequence"/>
</dbReference>
<evidence type="ECO:0008006" key="3">
    <source>
        <dbReference type="Google" id="ProtNLM"/>
    </source>
</evidence>
<dbReference type="EMBL" id="JARTCD010000047">
    <property type="protein sequence ID" value="KAJ8655622.1"/>
    <property type="molecule type" value="Genomic_DNA"/>
</dbReference>
<dbReference type="AlphaFoldDB" id="A0AAD7UZS5"/>
<proteinExistence type="predicted"/>
<evidence type="ECO:0000313" key="2">
    <source>
        <dbReference type="Proteomes" id="UP001234581"/>
    </source>
</evidence>
<reference evidence="1 2" key="1">
    <citation type="submission" date="2023-03" db="EMBL/GenBank/DDBJ databases">
        <title>Genome sequence of Lichtheimia ornata CBS 291.66.</title>
        <authorList>
            <person name="Mohabir J.T."/>
            <person name="Shea T.P."/>
            <person name="Kurbessoian T."/>
            <person name="Berby B."/>
            <person name="Fontaine J."/>
            <person name="Livny J."/>
            <person name="Gnirke A."/>
            <person name="Stajich J.E."/>
            <person name="Cuomo C.A."/>
        </authorList>
    </citation>
    <scope>NUCLEOTIDE SEQUENCE [LARGE SCALE GENOMIC DNA]</scope>
    <source>
        <strain evidence="1">CBS 291.66</strain>
    </source>
</reference>
<dbReference type="GeneID" id="83216117"/>
<organism evidence="1 2">
    <name type="scientific">Lichtheimia ornata</name>
    <dbReference type="NCBI Taxonomy" id="688661"/>
    <lineage>
        <taxon>Eukaryota</taxon>
        <taxon>Fungi</taxon>
        <taxon>Fungi incertae sedis</taxon>
        <taxon>Mucoromycota</taxon>
        <taxon>Mucoromycotina</taxon>
        <taxon>Mucoromycetes</taxon>
        <taxon>Mucorales</taxon>
        <taxon>Lichtheimiaceae</taxon>
        <taxon>Lichtheimia</taxon>
    </lineage>
</organism>
<dbReference type="SUPFAM" id="SSF53098">
    <property type="entry name" value="Ribonuclease H-like"/>
    <property type="match status" value="1"/>
</dbReference>
<dbReference type="InterPro" id="IPR012337">
    <property type="entry name" value="RNaseH-like_sf"/>
</dbReference>